<dbReference type="Gene3D" id="3.30.760.10">
    <property type="entry name" value="RNA Cap, Translation Initiation Factor Eif4e"/>
    <property type="match status" value="1"/>
</dbReference>
<dbReference type="PANTHER" id="PTHR11960:SF66">
    <property type="entry name" value="EUKARYOTIC TRANSLATION INITIATION FACTOR 4E TYPE 3"/>
    <property type="match status" value="1"/>
</dbReference>
<dbReference type="EMBL" id="VSWD01000005">
    <property type="protein sequence ID" value="KAK3102696.1"/>
    <property type="molecule type" value="Genomic_DNA"/>
</dbReference>
<dbReference type="GO" id="GO:0000340">
    <property type="term" value="F:RNA 7-methylguanosine cap binding"/>
    <property type="evidence" value="ECO:0007669"/>
    <property type="project" value="TreeGrafter"/>
</dbReference>
<dbReference type="Proteomes" id="UP001186944">
    <property type="component" value="Unassembled WGS sequence"/>
</dbReference>
<keyword evidence="1 5" id="KW-0396">Initiation factor</keyword>
<gene>
    <name evidence="6" type="ORF">FSP39_013219</name>
</gene>
<dbReference type="PANTHER" id="PTHR11960">
    <property type="entry name" value="EUKARYOTIC TRANSLATION INITIATION FACTOR 4E RELATED"/>
    <property type="match status" value="1"/>
</dbReference>
<keyword evidence="7" id="KW-1185">Reference proteome</keyword>
<evidence type="ECO:0000313" key="6">
    <source>
        <dbReference type="EMBL" id="KAK3102696.1"/>
    </source>
</evidence>
<evidence type="ECO:0008006" key="8">
    <source>
        <dbReference type="Google" id="ProtNLM"/>
    </source>
</evidence>
<accession>A0AA88YR38</accession>
<protein>
    <recommendedName>
        <fullName evidence="8">Eukaryotic translation initiation factor 4E type 3</fullName>
    </recommendedName>
</protein>
<dbReference type="AlphaFoldDB" id="A0AA88YR38"/>
<keyword evidence="3 5" id="KW-0694">RNA-binding</keyword>
<organism evidence="6 7">
    <name type="scientific">Pinctada imbricata</name>
    <name type="common">Atlantic pearl-oyster</name>
    <name type="synonym">Pinctada martensii</name>
    <dbReference type="NCBI Taxonomy" id="66713"/>
    <lineage>
        <taxon>Eukaryota</taxon>
        <taxon>Metazoa</taxon>
        <taxon>Spiralia</taxon>
        <taxon>Lophotrochozoa</taxon>
        <taxon>Mollusca</taxon>
        <taxon>Bivalvia</taxon>
        <taxon>Autobranchia</taxon>
        <taxon>Pteriomorphia</taxon>
        <taxon>Pterioida</taxon>
        <taxon>Pterioidea</taxon>
        <taxon>Pteriidae</taxon>
        <taxon>Pinctada</taxon>
    </lineage>
</organism>
<dbReference type="Pfam" id="PF01652">
    <property type="entry name" value="IF4E"/>
    <property type="match status" value="1"/>
</dbReference>
<dbReference type="GO" id="GO:0006417">
    <property type="term" value="P:regulation of translation"/>
    <property type="evidence" value="ECO:0007669"/>
    <property type="project" value="UniProtKB-KW"/>
</dbReference>
<name>A0AA88YR38_PINIB</name>
<dbReference type="InterPro" id="IPR023398">
    <property type="entry name" value="TIF_eIF4e-like"/>
</dbReference>
<keyword evidence="4 5" id="KW-0648">Protein biosynthesis</keyword>
<evidence type="ECO:0000256" key="2">
    <source>
        <dbReference type="ARBA" id="ARBA00022845"/>
    </source>
</evidence>
<keyword evidence="2" id="KW-0810">Translation regulation</keyword>
<evidence type="ECO:0000256" key="1">
    <source>
        <dbReference type="ARBA" id="ARBA00022540"/>
    </source>
</evidence>
<dbReference type="GO" id="GO:0003743">
    <property type="term" value="F:translation initiation factor activity"/>
    <property type="evidence" value="ECO:0007669"/>
    <property type="project" value="UniProtKB-KW"/>
</dbReference>
<evidence type="ECO:0000256" key="5">
    <source>
        <dbReference type="RuleBase" id="RU004374"/>
    </source>
</evidence>
<reference evidence="6" key="1">
    <citation type="submission" date="2019-08" db="EMBL/GenBank/DDBJ databases">
        <title>The improved chromosome-level genome for the pearl oyster Pinctada fucata martensii using PacBio sequencing and Hi-C.</title>
        <authorList>
            <person name="Zheng Z."/>
        </authorList>
    </citation>
    <scope>NUCLEOTIDE SEQUENCE</scope>
    <source>
        <strain evidence="6">ZZ-2019</strain>
        <tissue evidence="6">Adductor muscle</tissue>
    </source>
</reference>
<proteinExistence type="inferred from homology"/>
<dbReference type="InterPro" id="IPR001040">
    <property type="entry name" value="TIF_eIF_4E"/>
</dbReference>
<evidence type="ECO:0000256" key="4">
    <source>
        <dbReference type="ARBA" id="ARBA00022917"/>
    </source>
</evidence>
<evidence type="ECO:0000256" key="3">
    <source>
        <dbReference type="ARBA" id="ARBA00022884"/>
    </source>
</evidence>
<evidence type="ECO:0000313" key="7">
    <source>
        <dbReference type="Proteomes" id="UP001186944"/>
    </source>
</evidence>
<comment type="caution">
    <text evidence="6">The sequence shown here is derived from an EMBL/GenBank/DDBJ whole genome shotgun (WGS) entry which is preliminary data.</text>
</comment>
<comment type="similarity">
    <text evidence="5">Belongs to the eukaryotic initiation factor 4E family.</text>
</comment>
<dbReference type="GO" id="GO:0016281">
    <property type="term" value="C:eukaryotic translation initiation factor 4F complex"/>
    <property type="evidence" value="ECO:0007669"/>
    <property type="project" value="TreeGrafter"/>
</dbReference>
<sequence>MTQNHIEYNDYLCYCREDEANCNGGNWRLKCNKFDSPTVWKELLLAVIGEQLSDCMAEDDEISGVSISIRERDDIIQIWNTKALLHEQSTVIDKVRELLPDISFAAIFYKGKC</sequence>
<dbReference type="SUPFAM" id="SSF55418">
    <property type="entry name" value="eIF4e-like"/>
    <property type="match status" value="1"/>
</dbReference>